<evidence type="ECO:0000313" key="1">
    <source>
        <dbReference type="EMBL" id="CAG8702763.1"/>
    </source>
</evidence>
<comment type="caution">
    <text evidence="1">The sequence shown here is derived from an EMBL/GenBank/DDBJ whole genome shotgun (WGS) entry which is preliminary data.</text>
</comment>
<proteinExistence type="predicted"/>
<gene>
    <name evidence="1" type="ORF">ALEPTO_LOCUS11640</name>
</gene>
<dbReference type="EMBL" id="CAJVPS010019934">
    <property type="protein sequence ID" value="CAG8702763.1"/>
    <property type="molecule type" value="Genomic_DNA"/>
</dbReference>
<feature type="non-terminal residue" evidence="1">
    <location>
        <position position="169"/>
    </location>
</feature>
<dbReference type="AlphaFoldDB" id="A0A9N9HSD8"/>
<reference evidence="1" key="1">
    <citation type="submission" date="2021-06" db="EMBL/GenBank/DDBJ databases">
        <authorList>
            <person name="Kallberg Y."/>
            <person name="Tangrot J."/>
            <person name="Rosling A."/>
        </authorList>
    </citation>
    <scope>NUCLEOTIDE SEQUENCE</scope>
    <source>
        <strain evidence="1">FL130A</strain>
    </source>
</reference>
<dbReference type="Proteomes" id="UP000789508">
    <property type="component" value="Unassembled WGS sequence"/>
</dbReference>
<name>A0A9N9HSD8_9GLOM</name>
<evidence type="ECO:0000313" key="2">
    <source>
        <dbReference type="Proteomes" id="UP000789508"/>
    </source>
</evidence>
<sequence>LTAVMKSHAQMKFSFMTRIEELIFAIDPNEELAEWCSSDFVVNRKRCSVPINRQPIAVLNELMFLYKGGLLKTLRLFSKSNLENTINYGTSNKGFDPPCAQGGLLKTLRLFSKSNFENTINYGTSNKGFDPPDCAEVIFSVFTGRISCSVDFFGIPKDCLSQAVFRRMS</sequence>
<accession>A0A9N9HSD8</accession>
<protein>
    <submittedName>
        <fullName evidence="1">5894_t:CDS:1</fullName>
    </submittedName>
</protein>
<organism evidence="1 2">
    <name type="scientific">Ambispora leptoticha</name>
    <dbReference type="NCBI Taxonomy" id="144679"/>
    <lineage>
        <taxon>Eukaryota</taxon>
        <taxon>Fungi</taxon>
        <taxon>Fungi incertae sedis</taxon>
        <taxon>Mucoromycota</taxon>
        <taxon>Glomeromycotina</taxon>
        <taxon>Glomeromycetes</taxon>
        <taxon>Archaeosporales</taxon>
        <taxon>Ambisporaceae</taxon>
        <taxon>Ambispora</taxon>
    </lineage>
</organism>
<keyword evidence="2" id="KW-1185">Reference proteome</keyword>